<keyword evidence="8" id="KW-1003">Cell membrane</keyword>
<dbReference type="Proteomes" id="UP000886721">
    <property type="component" value="Unassembled WGS sequence"/>
</dbReference>
<evidence type="ECO:0000256" key="15">
    <source>
        <dbReference type="ARBA" id="ARBA00022960"/>
    </source>
</evidence>
<dbReference type="GO" id="GO:0008955">
    <property type="term" value="F:peptidoglycan glycosyltransferase activity"/>
    <property type="evidence" value="ECO:0007669"/>
    <property type="project" value="UniProtKB-EC"/>
</dbReference>
<dbReference type="Pfam" id="PF00912">
    <property type="entry name" value="Transgly"/>
    <property type="match status" value="1"/>
</dbReference>
<keyword evidence="16" id="KW-0735">Signal-anchor</keyword>
<dbReference type="GO" id="GO:0009252">
    <property type="term" value="P:peptidoglycan biosynthetic process"/>
    <property type="evidence" value="ECO:0007669"/>
    <property type="project" value="UniProtKB-KW"/>
</dbReference>
<evidence type="ECO:0000256" key="23">
    <source>
        <dbReference type="ARBA" id="ARBA00034000"/>
    </source>
</evidence>
<dbReference type="PANTHER" id="PTHR32282:SF11">
    <property type="entry name" value="PENICILLIN-BINDING PROTEIN 1B"/>
    <property type="match status" value="1"/>
</dbReference>
<dbReference type="InterPro" id="IPR001264">
    <property type="entry name" value="Glyco_trans_51"/>
</dbReference>
<comment type="caution">
    <text evidence="29">The sequence shown here is derived from an EMBL/GenBank/DDBJ whole genome shotgun (WGS) entry which is preliminary data.</text>
</comment>
<dbReference type="GO" id="GO:0030288">
    <property type="term" value="C:outer membrane-bounded periplasmic space"/>
    <property type="evidence" value="ECO:0007669"/>
    <property type="project" value="TreeGrafter"/>
</dbReference>
<keyword evidence="19" id="KW-0472">Membrane</keyword>
<evidence type="ECO:0000256" key="9">
    <source>
        <dbReference type="ARBA" id="ARBA00022645"/>
    </source>
</evidence>
<dbReference type="PANTHER" id="PTHR32282">
    <property type="entry name" value="BINDING PROTEIN TRANSPEPTIDASE, PUTATIVE-RELATED"/>
    <property type="match status" value="1"/>
</dbReference>
<evidence type="ECO:0000256" key="6">
    <source>
        <dbReference type="ARBA" id="ARBA00012448"/>
    </source>
</evidence>
<evidence type="ECO:0000256" key="7">
    <source>
        <dbReference type="ARBA" id="ARBA00018638"/>
    </source>
</evidence>
<reference evidence="29" key="2">
    <citation type="submission" date="2021-04" db="EMBL/GenBank/DDBJ databases">
        <authorList>
            <person name="Gilroy R."/>
        </authorList>
    </citation>
    <scope>NUCLEOTIDE SEQUENCE</scope>
    <source>
        <strain evidence="29">CHK191-13928</strain>
    </source>
</reference>
<dbReference type="SUPFAM" id="SSF53955">
    <property type="entry name" value="Lysozyme-like"/>
    <property type="match status" value="1"/>
</dbReference>
<keyword evidence="20" id="KW-0046">Antibiotic resistance</keyword>
<protein>
    <recommendedName>
        <fullName evidence="7">Penicillin-binding protein 1A</fullName>
        <ecNumber evidence="24">2.4.99.28</ecNumber>
        <ecNumber evidence="6">3.4.16.4</ecNumber>
    </recommendedName>
</protein>
<evidence type="ECO:0000256" key="10">
    <source>
        <dbReference type="ARBA" id="ARBA00022670"/>
    </source>
</evidence>
<comment type="subcellular location">
    <subcellularLocation>
        <location evidence="2">Cell membrane</location>
        <topology evidence="2">Single-pass type II membrane protein</topology>
    </subcellularLocation>
</comment>
<evidence type="ECO:0000256" key="1">
    <source>
        <dbReference type="ARBA" id="ARBA00002624"/>
    </source>
</evidence>
<feature type="domain" description="Penicillin-binding protein transpeptidase" evidence="27">
    <location>
        <begin position="442"/>
        <end position="702"/>
    </location>
</feature>
<dbReference type="InterPro" id="IPR001460">
    <property type="entry name" value="PCN-bd_Tpept"/>
</dbReference>
<evidence type="ECO:0000313" key="30">
    <source>
        <dbReference type="Proteomes" id="UP000886721"/>
    </source>
</evidence>
<comment type="similarity">
    <text evidence="5">In the N-terminal section; belongs to the glycosyltransferase 51 family.</text>
</comment>
<keyword evidence="17" id="KW-0573">Peptidoglycan synthesis</keyword>
<evidence type="ECO:0000256" key="12">
    <source>
        <dbReference type="ARBA" id="ARBA00022679"/>
    </source>
</evidence>
<evidence type="ECO:0000256" key="3">
    <source>
        <dbReference type="ARBA" id="ARBA00004752"/>
    </source>
</evidence>
<keyword evidence="12" id="KW-0808">Transferase</keyword>
<keyword evidence="9" id="KW-0121">Carboxypeptidase</keyword>
<evidence type="ECO:0000256" key="21">
    <source>
        <dbReference type="ARBA" id="ARBA00023268"/>
    </source>
</evidence>
<dbReference type="InterPro" id="IPR012338">
    <property type="entry name" value="Beta-lactam/transpept-like"/>
</dbReference>
<keyword evidence="13" id="KW-0812">Transmembrane</keyword>
<gene>
    <name evidence="29" type="ORF">H9735_06040</name>
</gene>
<evidence type="ECO:0000256" key="11">
    <source>
        <dbReference type="ARBA" id="ARBA00022676"/>
    </source>
</evidence>
<dbReference type="GO" id="GO:0046677">
    <property type="term" value="P:response to antibiotic"/>
    <property type="evidence" value="ECO:0007669"/>
    <property type="project" value="UniProtKB-KW"/>
</dbReference>
<evidence type="ECO:0000256" key="18">
    <source>
        <dbReference type="ARBA" id="ARBA00022989"/>
    </source>
</evidence>
<comment type="similarity">
    <text evidence="4">In the C-terminal section; belongs to the transpeptidase family.</text>
</comment>
<evidence type="ECO:0000256" key="24">
    <source>
        <dbReference type="ARBA" id="ARBA00044770"/>
    </source>
</evidence>
<proteinExistence type="inferred from homology"/>
<evidence type="ECO:0000259" key="28">
    <source>
        <dbReference type="Pfam" id="PF00912"/>
    </source>
</evidence>
<evidence type="ECO:0000256" key="17">
    <source>
        <dbReference type="ARBA" id="ARBA00022984"/>
    </source>
</evidence>
<keyword evidence="21" id="KW-0511">Multifunctional enzyme</keyword>
<comment type="function">
    <text evidence="1">Cell wall formation. Synthesis of cross-linked peptidoglycan from the lipid intermediates. The enzyme has a penicillin-insensitive transglycosylase N-terminal domain (formation of linear glycan strands) and a penicillin-sensitive transpeptidase C-terminal domain (cross-linking of the peptide subunits).</text>
</comment>
<evidence type="ECO:0000256" key="19">
    <source>
        <dbReference type="ARBA" id="ARBA00023136"/>
    </source>
</evidence>
<keyword evidence="18" id="KW-1133">Transmembrane helix</keyword>
<keyword evidence="10" id="KW-0645">Protease</keyword>
<dbReference type="GO" id="GO:0008658">
    <property type="term" value="F:penicillin binding"/>
    <property type="evidence" value="ECO:0007669"/>
    <property type="project" value="InterPro"/>
</dbReference>
<evidence type="ECO:0000256" key="22">
    <source>
        <dbReference type="ARBA" id="ARBA00023316"/>
    </source>
</evidence>
<reference evidence="29" key="1">
    <citation type="journal article" date="2021" name="PeerJ">
        <title>Extensive microbial diversity within the chicken gut microbiome revealed by metagenomics and culture.</title>
        <authorList>
            <person name="Gilroy R."/>
            <person name="Ravi A."/>
            <person name="Getino M."/>
            <person name="Pursley I."/>
            <person name="Horton D.L."/>
            <person name="Alikhan N.F."/>
            <person name="Baker D."/>
            <person name="Gharbi K."/>
            <person name="Hall N."/>
            <person name="Watson M."/>
            <person name="Adriaenssens E.M."/>
            <person name="Foster-Nyarko E."/>
            <person name="Jarju S."/>
            <person name="Secka A."/>
            <person name="Antonio M."/>
            <person name="Oren A."/>
            <person name="Chaudhuri R.R."/>
            <person name="La Ragione R."/>
            <person name="Hildebrand F."/>
            <person name="Pallen M.J."/>
        </authorList>
    </citation>
    <scope>NUCLEOTIDE SEQUENCE</scope>
    <source>
        <strain evidence="29">CHK191-13928</strain>
    </source>
</reference>
<sequence length="851" mass="94722">MKYTKNNVMKKRNQLSSEQIRKHSKVSLFLFKYLLIAAIALIAAFLGLSVGYVRGILKTTPQITKESVHSKGHTTTIYDKEGKKLSTLSSSDSSKIYTPLSEIPKNLQNAFIAIEDERFYSHNGIDFYGAIRTAFLNIKSKSKIQGGGTITQQLVKNNVLGIQSEKTWMERIERKIKEQSLSLELENIASKEFILEEYLNTINLGEGTLGVQAASQKYFNKNSSDLTLSECAVLASIADNPSRYHPINHPENNASKRQIVLQKMLKQHYITKTEYREAMQDDVYARIRKNASKPSNETNSNSSFQDAMILQVVEDLKDQLGYDETKAYNAVYNGGLKIYSTQDSTIQKIADETANDASYYPSDAKVALTYTLTVRDTNGDDVTYSENNVLEYMKKHNLGDSLIFSSTKEAENAAGHFRQSVEDSGSIIVGEYISTPIQPQVSITIIDQTTGAVEALVGGRGNVRTTSLTEDRAVSAQKQPGSNFKILSTFLPALDRGKVTLASVYDDAPYHYLDSNYPIKNYYDGYKGYTTIREAITDSVNVVAAKTMTDVTPQRAYQYLLDLGFDTLVDDEMLEDGTTNTDIHQSLSLGGLINGVTNLELTNAYASIANGGTYHKAKLYTKVVDQNGNILLSNDSSGERVMKESTSFLLTNAMEDVLEKGTGTAAKLSSDMPAAGKSGTTSDHTNYWFTGYTPYHTTSIWMGYDLDYRFESNDLHKKMWADIMDKIIEEKGENTKAFEKPDNIVEAKICKKSGKLAIPGICDHDPRGSMITTEYFAKGTVPTQTCDTHVSVELCKDSQEPVTSSCPKEDRIKKIYIVRTKNSQGETADTPYLLPEKYKNSTCHIHKEGKN</sequence>
<dbReference type="InterPro" id="IPR023346">
    <property type="entry name" value="Lysozyme-like_dom_sf"/>
</dbReference>
<evidence type="ECO:0000313" key="29">
    <source>
        <dbReference type="EMBL" id="HIX67674.1"/>
    </source>
</evidence>
<dbReference type="Pfam" id="PF00905">
    <property type="entry name" value="Transpeptidase"/>
    <property type="match status" value="1"/>
</dbReference>
<name>A0A9D1WUX7_9FIRM</name>
<evidence type="ECO:0000256" key="16">
    <source>
        <dbReference type="ARBA" id="ARBA00022968"/>
    </source>
</evidence>
<evidence type="ECO:0000256" key="8">
    <source>
        <dbReference type="ARBA" id="ARBA00022475"/>
    </source>
</evidence>
<keyword evidence="22" id="KW-0961">Cell wall biogenesis/degradation</keyword>
<feature type="domain" description="Glycosyl transferase family 51" evidence="28">
    <location>
        <begin position="82"/>
        <end position="264"/>
    </location>
</feature>
<dbReference type="InterPro" id="IPR036950">
    <property type="entry name" value="PBP_transglycosylase"/>
</dbReference>
<dbReference type="EC" id="3.4.16.4" evidence="6"/>
<dbReference type="EMBL" id="DXEM01000018">
    <property type="protein sequence ID" value="HIX67674.1"/>
    <property type="molecule type" value="Genomic_DNA"/>
</dbReference>
<keyword evidence="14" id="KW-0378">Hydrolase</keyword>
<accession>A0A9D1WUX7</accession>
<dbReference type="GO" id="GO:0071555">
    <property type="term" value="P:cell wall organization"/>
    <property type="evidence" value="ECO:0007669"/>
    <property type="project" value="UniProtKB-KW"/>
</dbReference>
<comment type="catalytic activity">
    <reaction evidence="23">
        <text>Preferential cleavage: (Ac)2-L-Lys-D-Ala-|-D-Ala. Also transpeptidation of peptidyl-alanyl moieties that are N-acyl substituents of D-alanine.</text>
        <dbReference type="EC" id="3.4.16.4"/>
    </reaction>
</comment>
<comment type="catalytic activity">
    <reaction evidence="25">
        <text>[GlcNAc-(1-&gt;4)-Mur2Ac(oyl-L-Ala-gamma-D-Glu-L-Lys-D-Ala-D-Ala)](n)-di-trans,octa-cis-undecaprenyl diphosphate + beta-D-GlcNAc-(1-&gt;4)-Mur2Ac(oyl-L-Ala-gamma-D-Glu-L-Lys-D-Ala-D-Ala)-di-trans,octa-cis-undecaprenyl diphosphate = [GlcNAc-(1-&gt;4)-Mur2Ac(oyl-L-Ala-gamma-D-Glu-L-Lys-D-Ala-D-Ala)](n+1)-di-trans,octa-cis-undecaprenyl diphosphate + di-trans,octa-cis-undecaprenyl diphosphate + H(+)</text>
        <dbReference type="Rhea" id="RHEA:23708"/>
        <dbReference type="Rhea" id="RHEA-COMP:9602"/>
        <dbReference type="Rhea" id="RHEA-COMP:9603"/>
        <dbReference type="ChEBI" id="CHEBI:15378"/>
        <dbReference type="ChEBI" id="CHEBI:58405"/>
        <dbReference type="ChEBI" id="CHEBI:60033"/>
        <dbReference type="ChEBI" id="CHEBI:78435"/>
        <dbReference type="EC" id="2.4.99.28"/>
    </reaction>
</comment>
<dbReference type="GO" id="GO:0005886">
    <property type="term" value="C:plasma membrane"/>
    <property type="evidence" value="ECO:0007669"/>
    <property type="project" value="UniProtKB-SubCell"/>
</dbReference>
<evidence type="ECO:0000256" key="20">
    <source>
        <dbReference type="ARBA" id="ARBA00023251"/>
    </source>
</evidence>
<evidence type="ECO:0000256" key="13">
    <source>
        <dbReference type="ARBA" id="ARBA00022692"/>
    </source>
</evidence>
<comment type="pathway">
    <text evidence="3">Cell wall biogenesis; peptidoglycan biosynthesis.</text>
</comment>
<dbReference type="FunFam" id="1.10.3810.10:FF:000001">
    <property type="entry name" value="Penicillin-binding protein 1A"/>
    <property type="match status" value="1"/>
</dbReference>
<dbReference type="InterPro" id="IPR050396">
    <property type="entry name" value="Glycosyltr_51/Transpeptidase"/>
</dbReference>
<comment type="pathway">
    <text evidence="26">Glycan biosynthesis.</text>
</comment>
<keyword evidence="11" id="KW-0328">Glycosyltransferase</keyword>
<evidence type="ECO:0000256" key="4">
    <source>
        <dbReference type="ARBA" id="ARBA00007090"/>
    </source>
</evidence>
<evidence type="ECO:0000256" key="14">
    <source>
        <dbReference type="ARBA" id="ARBA00022801"/>
    </source>
</evidence>
<dbReference type="SUPFAM" id="SSF56601">
    <property type="entry name" value="beta-lactamase/transpeptidase-like"/>
    <property type="match status" value="1"/>
</dbReference>
<dbReference type="Gene3D" id="3.40.710.10">
    <property type="entry name" value="DD-peptidase/beta-lactamase superfamily"/>
    <property type="match status" value="1"/>
</dbReference>
<evidence type="ECO:0000256" key="25">
    <source>
        <dbReference type="ARBA" id="ARBA00049902"/>
    </source>
</evidence>
<dbReference type="GO" id="GO:0008360">
    <property type="term" value="P:regulation of cell shape"/>
    <property type="evidence" value="ECO:0007669"/>
    <property type="project" value="UniProtKB-KW"/>
</dbReference>
<evidence type="ECO:0000256" key="26">
    <source>
        <dbReference type="ARBA" id="ARBA00060592"/>
    </source>
</evidence>
<evidence type="ECO:0000259" key="27">
    <source>
        <dbReference type="Pfam" id="PF00905"/>
    </source>
</evidence>
<evidence type="ECO:0000256" key="5">
    <source>
        <dbReference type="ARBA" id="ARBA00007739"/>
    </source>
</evidence>
<organism evidence="29 30">
    <name type="scientific">Candidatus Anaerostipes excrementavium</name>
    <dbReference type="NCBI Taxonomy" id="2838463"/>
    <lineage>
        <taxon>Bacteria</taxon>
        <taxon>Bacillati</taxon>
        <taxon>Bacillota</taxon>
        <taxon>Clostridia</taxon>
        <taxon>Lachnospirales</taxon>
        <taxon>Lachnospiraceae</taxon>
        <taxon>Anaerostipes</taxon>
    </lineage>
</organism>
<keyword evidence="15" id="KW-0133">Cell shape</keyword>
<dbReference type="GO" id="GO:0006508">
    <property type="term" value="P:proteolysis"/>
    <property type="evidence" value="ECO:0007669"/>
    <property type="project" value="UniProtKB-KW"/>
</dbReference>
<evidence type="ECO:0000256" key="2">
    <source>
        <dbReference type="ARBA" id="ARBA00004401"/>
    </source>
</evidence>
<dbReference type="Gene3D" id="1.10.3810.10">
    <property type="entry name" value="Biosynthetic peptidoglycan transglycosylase-like"/>
    <property type="match status" value="1"/>
</dbReference>
<dbReference type="AlphaFoldDB" id="A0A9D1WUX7"/>
<dbReference type="GO" id="GO:0009002">
    <property type="term" value="F:serine-type D-Ala-D-Ala carboxypeptidase activity"/>
    <property type="evidence" value="ECO:0007669"/>
    <property type="project" value="UniProtKB-EC"/>
</dbReference>
<dbReference type="EC" id="2.4.99.28" evidence="24"/>